<evidence type="ECO:0000256" key="1">
    <source>
        <dbReference type="ARBA" id="ARBA00023015"/>
    </source>
</evidence>
<name>A0A919B1S9_9ACTN</name>
<dbReference type="Gene3D" id="1.10.10.1320">
    <property type="entry name" value="Anti-sigma factor, zinc-finger domain"/>
    <property type="match status" value="1"/>
</dbReference>
<feature type="compositionally biased region" description="Basic and acidic residues" evidence="3">
    <location>
        <begin position="91"/>
        <end position="114"/>
    </location>
</feature>
<evidence type="ECO:0000313" key="6">
    <source>
        <dbReference type="Proteomes" id="UP000638313"/>
    </source>
</evidence>
<evidence type="ECO:0008006" key="7">
    <source>
        <dbReference type="Google" id="ProtNLM"/>
    </source>
</evidence>
<evidence type="ECO:0000256" key="2">
    <source>
        <dbReference type="ARBA" id="ARBA00023163"/>
    </source>
</evidence>
<evidence type="ECO:0000256" key="4">
    <source>
        <dbReference type="SAM" id="Phobius"/>
    </source>
</evidence>
<dbReference type="AlphaFoldDB" id="A0A919B1S9"/>
<keyword evidence="6" id="KW-1185">Reference proteome</keyword>
<accession>A0A919B1S9</accession>
<keyword evidence="4" id="KW-0472">Membrane</keyword>
<reference evidence="5" key="2">
    <citation type="submission" date="2020-09" db="EMBL/GenBank/DDBJ databases">
        <authorList>
            <person name="Sun Q."/>
            <person name="Ohkuma M."/>
        </authorList>
    </citation>
    <scope>NUCLEOTIDE SEQUENCE</scope>
    <source>
        <strain evidence="5">JCM 4059</strain>
    </source>
</reference>
<protein>
    <recommendedName>
        <fullName evidence="7">Zinc-finger domain-containing protein</fullName>
    </recommendedName>
</protein>
<evidence type="ECO:0000256" key="3">
    <source>
        <dbReference type="SAM" id="MobiDB-lite"/>
    </source>
</evidence>
<dbReference type="EMBL" id="BNBD01000004">
    <property type="protein sequence ID" value="GHF43103.1"/>
    <property type="molecule type" value="Genomic_DNA"/>
</dbReference>
<keyword evidence="2" id="KW-0804">Transcription</keyword>
<feature type="region of interest" description="Disordered" evidence="3">
    <location>
        <begin position="84"/>
        <end position="142"/>
    </location>
</feature>
<evidence type="ECO:0000313" key="5">
    <source>
        <dbReference type="EMBL" id="GHF43103.1"/>
    </source>
</evidence>
<feature type="compositionally biased region" description="Low complexity" evidence="3">
    <location>
        <begin position="126"/>
        <end position="139"/>
    </location>
</feature>
<sequence length="302" mass="31304">MTSRTGTDGHPEVAEISALTEGLLPPSRTADIREHLAGCELCDDVRTSLDEIRGLLGTLPGPPRMPADIAGRIDAALAAEALLSATAPEAPEDRTSVSRETGPRETGIDEKGAVSRETAPRPTPTRPSGRAPAATGPGRARARRWRQALVGAACAAAVIGAGTFFLQAGEGGGSHSDAAGTPNGRPTVSSEEAATLQAHVRELLLSTKSTESRGMSAEKPAETTLGARLTTAPACVRDGIGRQDQPLGTRPEKYRGEDAYLVVLPHPEDAGRVDAYVVSASCETTSPSVPGTVLVQHTFPRA</sequence>
<proteinExistence type="predicted"/>
<keyword evidence="4" id="KW-0812">Transmembrane</keyword>
<keyword evidence="1" id="KW-0805">Transcription regulation</keyword>
<gene>
    <name evidence="5" type="ORF">GCM10010218_25470</name>
</gene>
<dbReference type="InterPro" id="IPR041916">
    <property type="entry name" value="Anti_sigma_zinc_sf"/>
</dbReference>
<organism evidence="5 6">
    <name type="scientific">Streptomyces mashuensis</name>
    <dbReference type="NCBI Taxonomy" id="33904"/>
    <lineage>
        <taxon>Bacteria</taxon>
        <taxon>Bacillati</taxon>
        <taxon>Actinomycetota</taxon>
        <taxon>Actinomycetes</taxon>
        <taxon>Kitasatosporales</taxon>
        <taxon>Streptomycetaceae</taxon>
        <taxon>Streptomyces</taxon>
    </lineage>
</organism>
<dbReference type="RefSeq" id="WP_190129635.1">
    <property type="nucleotide sequence ID" value="NZ_BNBD01000004.1"/>
</dbReference>
<feature type="transmembrane region" description="Helical" evidence="4">
    <location>
        <begin position="148"/>
        <end position="166"/>
    </location>
</feature>
<dbReference type="Proteomes" id="UP000638313">
    <property type="component" value="Unassembled WGS sequence"/>
</dbReference>
<reference evidence="5" key="1">
    <citation type="journal article" date="2014" name="Int. J. Syst. Evol. Microbiol.">
        <title>Complete genome sequence of Corynebacterium casei LMG S-19264T (=DSM 44701T), isolated from a smear-ripened cheese.</title>
        <authorList>
            <consortium name="US DOE Joint Genome Institute (JGI-PGF)"/>
            <person name="Walter F."/>
            <person name="Albersmeier A."/>
            <person name="Kalinowski J."/>
            <person name="Ruckert C."/>
        </authorList>
    </citation>
    <scope>NUCLEOTIDE SEQUENCE</scope>
    <source>
        <strain evidence="5">JCM 4059</strain>
    </source>
</reference>
<keyword evidence="4" id="KW-1133">Transmembrane helix</keyword>
<comment type="caution">
    <text evidence="5">The sequence shown here is derived from an EMBL/GenBank/DDBJ whole genome shotgun (WGS) entry which is preliminary data.</text>
</comment>